<comment type="caution">
    <text evidence="2">The sequence shown here is derived from an EMBL/GenBank/DDBJ whole genome shotgun (WGS) entry which is preliminary data.</text>
</comment>
<evidence type="ECO:0000313" key="2">
    <source>
        <dbReference type="EMBL" id="GGH10837.1"/>
    </source>
</evidence>
<keyword evidence="3" id="KW-1185">Reference proteome</keyword>
<dbReference type="EMBL" id="BMKU01000021">
    <property type="protein sequence ID" value="GGH10837.1"/>
    <property type="molecule type" value="Genomic_DNA"/>
</dbReference>
<sequence>MTGVLDYELRGLEKLSVITPGINTHAGVDHSEGTEVNGLGGRLRSLSQSFVGPLTEAALERMTIDRVSPGAGDGTCEADHIKTRLSPWPGAGVLSMCWADSSKLGSSPSTPESALHSHGSGGGRRRRPREGAEVPAHGGTG</sequence>
<protein>
    <submittedName>
        <fullName evidence="2">Uncharacterized protein</fullName>
    </submittedName>
</protein>
<organism evidence="2 3">
    <name type="scientific">Pseudarthrobacter polychromogenes</name>
    <dbReference type="NCBI Taxonomy" id="1676"/>
    <lineage>
        <taxon>Bacteria</taxon>
        <taxon>Bacillati</taxon>
        <taxon>Actinomycetota</taxon>
        <taxon>Actinomycetes</taxon>
        <taxon>Micrococcales</taxon>
        <taxon>Micrococcaceae</taxon>
        <taxon>Pseudarthrobacter</taxon>
    </lineage>
</organism>
<evidence type="ECO:0000313" key="3">
    <source>
        <dbReference type="Proteomes" id="UP000596938"/>
    </source>
</evidence>
<evidence type="ECO:0000256" key="1">
    <source>
        <dbReference type="SAM" id="MobiDB-lite"/>
    </source>
</evidence>
<proteinExistence type="predicted"/>
<reference evidence="3" key="1">
    <citation type="journal article" date="2019" name="Int. J. Syst. Evol. Microbiol.">
        <title>The Global Catalogue of Microorganisms (GCM) 10K type strain sequencing project: providing services to taxonomists for standard genome sequencing and annotation.</title>
        <authorList>
            <consortium name="The Broad Institute Genomics Platform"/>
            <consortium name="The Broad Institute Genome Sequencing Center for Infectious Disease"/>
            <person name="Wu L."/>
            <person name="Ma J."/>
        </authorList>
    </citation>
    <scope>NUCLEOTIDE SEQUENCE [LARGE SCALE GENOMIC DNA]</scope>
    <source>
        <strain evidence="3">CGMCC 1.1927</strain>
    </source>
</reference>
<dbReference type="Proteomes" id="UP000596938">
    <property type="component" value="Unassembled WGS sequence"/>
</dbReference>
<gene>
    <name evidence="2" type="ORF">GCM10011577_39790</name>
</gene>
<name>A0ABQ1Y3D6_9MICC</name>
<accession>A0ABQ1Y3D6</accession>
<feature type="region of interest" description="Disordered" evidence="1">
    <location>
        <begin position="100"/>
        <end position="141"/>
    </location>
</feature>
<feature type="compositionally biased region" description="Polar residues" evidence="1">
    <location>
        <begin position="103"/>
        <end position="112"/>
    </location>
</feature>